<name>A0A7M3U397_9RICK</name>
<dbReference type="RefSeq" id="WP_191111630.1">
    <property type="nucleotide sequence ID" value="NZ_CP061738.1"/>
</dbReference>
<proteinExistence type="predicted"/>
<keyword evidence="2" id="KW-1185">Reference proteome</keyword>
<accession>A0A7M3U397</accession>
<dbReference type="KEGG" id="wms:ID128_01745"/>
<dbReference type="AlphaFoldDB" id="A0A7M3U397"/>
<protein>
    <recommendedName>
        <fullName evidence="3">Transposase</fullName>
    </recommendedName>
</protein>
<evidence type="ECO:0008006" key="3">
    <source>
        <dbReference type="Google" id="ProtNLM"/>
    </source>
</evidence>
<evidence type="ECO:0000313" key="1">
    <source>
        <dbReference type="EMBL" id="QOD38882.1"/>
    </source>
</evidence>
<reference evidence="1 2" key="1">
    <citation type="submission" date="2020-09" db="EMBL/GenBank/DDBJ databases">
        <title>An Earliest Endosymbiont, Wolbachia massiliensis sp. nov., Strain PL13 From the Bed Bug (Cimex hemipterius), Type strain of a New supergroup T.</title>
        <authorList>
            <person name="Laidoudi Y."/>
            <person name="Levasseur A."/>
            <person name="Medkour H."/>
            <person name="Maaloum M."/>
            <person name="BenKhedher M."/>
            <person name="Sambou M."/>
            <person name="Bassene H."/>
            <person name="Davoust B."/>
            <person name="Fenollar F."/>
            <person name="Raoult D."/>
            <person name="Mediannikov O."/>
        </authorList>
    </citation>
    <scope>NUCLEOTIDE SEQUENCE [LARGE SCALE GENOMIC DNA]</scope>
    <source>
        <strain evidence="1 2">PL13</strain>
    </source>
</reference>
<sequence length="45" mass="5484">MCGHTYTHIEHYWFAIKNRVRRNIPLFKSFRHAVDSAFLHLFPLL</sequence>
<gene>
    <name evidence="1" type="ORF">ID128_01745</name>
</gene>
<dbReference type="EMBL" id="CP061738">
    <property type="protein sequence ID" value="QOD38882.1"/>
    <property type="molecule type" value="Genomic_DNA"/>
</dbReference>
<dbReference type="Proteomes" id="UP000516514">
    <property type="component" value="Chromosome"/>
</dbReference>
<organism evidence="1 2">
    <name type="scientific">Candidatus Wolbachia massiliensis</name>
    <dbReference type="NCBI Taxonomy" id="1845000"/>
    <lineage>
        <taxon>Bacteria</taxon>
        <taxon>Pseudomonadati</taxon>
        <taxon>Pseudomonadota</taxon>
        <taxon>Alphaproteobacteria</taxon>
        <taxon>Rickettsiales</taxon>
        <taxon>Anaplasmataceae</taxon>
        <taxon>Wolbachieae</taxon>
        <taxon>Wolbachia</taxon>
    </lineage>
</organism>
<evidence type="ECO:0000313" key="2">
    <source>
        <dbReference type="Proteomes" id="UP000516514"/>
    </source>
</evidence>